<dbReference type="PDB" id="8GZU">
    <property type="method" value="EM"/>
    <property type="resolution" value="4.18 A"/>
    <property type="chains" value="20/75/U/u=1-154"/>
</dbReference>
<protein>
    <submittedName>
        <fullName evidence="2">Transmembrane protein, putative</fullName>
    </submittedName>
</protein>
<feature type="transmembrane region" description="Helical" evidence="1">
    <location>
        <begin position="95"/>
        <end position="115"/>
    </location>
</feature>
<dbReference type="PDB" id="7W5Z">
    <property type="method" value="EM"/>
    <property type="resolution" value="3.02 A"/>
    <property type="chains" value="U/u=1-154"/>
</dbReference>
<dbReference type="RefSeq" id="XP_001031069.1">
    <property type="nucleotide sequence ID" value="XM_001031069.3"/>
</dbReference>
<name>Q22DP8_TETTS</name>
<dbReference type="EMDB" id="EMD-34403"/>
<evidence type="ECO:0007829" key="6">
    <source>
        <dbReference type="PDB" id="8BQS"/>
    </source>
</evidence>
<keyword evidence="1" id="KW-0472">Membrane</keyword>
<sequence>MSCTTRRFIDEKEKLEYSRGYNQQELEASKLRKDFVKKYIVDFDTTLYKTQVERDWAYIAKREYRYEVQLKSIGYGGALANAVLLWRIYANKKMVFWPIPIVGALGYLYFQPVFFQKSNKRFFDMCNVGEEYYLGRERNKILRECNKILNVEDF</sequence>
<dbReference type="GeneID" id="7834572"/>
<dbReference type="Proteomes" id="UP000009168">
    <property type="component" value="Unassembled WGS sequence"/>
</dbReference>
<dbReference type="EMDB" id="EMD-34373"/>
<evidence type="ECO:0007829" key="5">
    <source>
        <dbReference type="PDB" id="8B6H"/>
    </source>
</evidence>
<keyword evidence="1 2" id="KW-0812">Transmembrane</keyword>
<keyword evidence="1" id="KW-1133">Transmembrane helix</keyword>
<dbReference type="InParanoid" id="Q22DP8"/>
<dbReference type="AlphaFoldDB" id="Q22DP8"/>
<reference evidence="7 8" key="3">
    <citation type="journal article" date="2023" name="Nat. Commun.">
        <title>Structures of Tetrahymena thermophila respiratory megacomplexes on the tubular mitochondrial cristae.</title>
        <authorList>
            <person name="Han F."/>
            <person name="Hu Y."/>
            <person name="Wu M."/>
            <person name="He Z."/>
            <person name="Tian H."/>
            <person name="Zhou L."/>
        </authorList>
    </citation>
    <scope>STRUCTURE BY ELECTRON MICROSCOPY (2.96 ANGSTROMS)</scope>
</reference>
<dbReference type="STRING" id="312017.Q22DP8"/>
<evidence type="ECO:0000313" key="2">
    <source>
        <dbReference type="EMBL" id="EAR83406.1"/>
    </source>
</evidence>
<evidence type="ECO:0007829" key="4">
    <source>
        <dbReference type="PDB" id="7W5Z"/>
    </source>
</evidence>
<accession>Q22DP8</accession>
<dbReference type="OrthoDB" id="309202at2759"/>
<organism evidence="2 3">
    <name type="scientific">Tetrahymena thermophila (strain SB210)</name>
    <dbReference type="NCBI Taxonomy" id="312017"/>
    <lineage>
        <taxon>Eukaryota</taxon>
        <taxon>Sar</taxon>
        <taxon>Alveolata</taxon>
        <taxon>Ciliophora</taxon>
        <taxon>Intramacronucleata</taxon>
        <taxon>Oligohymenophorea</taxon>
        <taxon>Hymenostomatida</taxon>
        <taxon>Tetrahymenina</taxon>
        <taxon>Tetrahymenidae</taxon>
        <taxon>Tetrahymena</taxon>
    </lineage>
</organism>
<reference evidence="5 6" key="4">
    <citation type="journal article" date="2023" name="Nature">
        <title>Structural basis of mitochondrial membrane bending by the I-II-III&lt;sub&gt;2&lt;/sub&gt;-IV&lt;sub&gt;2&lt;/sub&gt; supercomplex.</title>
        <authorList>
            <person name="Muhleip A."/>
            <person name="Flygaard R.K."/>
            <person name="Baradaran R."/>
            <person name="Haapanen O."/>
            <person name="Gruhl T."/>
            <person name="Tobiasson V."/>
            <person name="Marechal A."/>
            <person name="Sharma V."/>
            <person name="Amunts A."/>
        </authorList>
    </citation>
    <scope>STRUCTURE BY ELECTRON MICROSCOPY (2.60 ANGSTROMS)</scope>
</reference>
<feature type="transmembrane region" description="Helical" evidence="1">
    <location>
        <begin position="72"/>
        <end position="89"/>
    </location>
</feature>
<dbReference type="HOGENOM" id="CLU_143835_0_0_1"/>
<evidence type="ECO:0000256" key="1">
    <source>
        <dbReference type="SAM" id="Phobius"/>
    </source>
</evidence>
<dbReference type="eggNOG" id="ENOG502SP8I">
    <property type="taxonomic scope" value="Eukaryota"/>
</dbReference>
<dbReference type="PDB" id="8BQS">
    <property type="method" value="EM"/>
    <property type="resolution" value="2.90 A"/>
    <property type="chains" value="EM/Em=1-154"/>
</dbReference>
<dbReference type="OMA" id="FDMCNVG"/>
<dbReference type="EMDB" id="EMD-16184"/>
<dbReference type="EMDB" id="EMD-32325"/>
<keyword evidence="3" id="KW-1185">Reference proteome</keyword>
<evidence type="ECO:0007829" key="8">
    <source>
        <dbReference type="PDB" id="8GZU"/>
    </source>
</evidence>
<dbReference type="PDB" id="8B6H">
    <property type="method" value="EM"/>
    <property type="resolution" value="2.60 A"/>
    <property type="chains" value="EM/Em=1-154"/>
</dbReference>
<reference evidence="4" key="2">
    <citation type="journal article" date="2022" name="Science">
        <title>Structures of &lt;i&gt;Tetrahymena&lt;/i&gt;'s respiratory chain reveal the diversity of eukaryotic core metabolism.</title>
        <authorList>
            <person name="Zhou L."/>
            <person name="Maldonado M."/>
            <person name="Padavannil A."/>
            <person name="Guo F."/>
            <person name="Letts J.A."/>
        </authorList>
    </citation>
    <scope>STRUCTURE BY ELECTRON MICROSCOPY (3.02 ANGSTROMS)</scope>
</reference>
<dbReference type="EMBL" id="GG662503">
    <property type="protein sequence ID" value="EAR83406.1"/>
    <property type="molecule type" value="Genomic_DNA"/>
</dbReference>
<dbReference type="PDB" id="8GYM">
    <property type="method" value="EM"/>
    <property type="resolution" value="2.96 A"/>
    <property type="chains" value="U/u=1-154"/>
</dbReference>
<proteinExistence type="evidence at protein level"/>
<keyword evidence="4 5" id="KW-0002">3D-structure</keyword>
<evidence type="ECO:0007829" key="7">
    <source>
        <dbReference type="PDB" id="8GYM"/>
    </source>
</evidence>
<reference evidence="3" key="1">
    <citation type="journal article" date="2006" name="PLoS Biol.">
        <title>Macronuclear genome sequence of the ciliate Tetrahymena thermophila, a model eukaryote.</title>
        <authorList>
            <person name="Eisen J.A."/>
            <person name="Coyne R.S."/>
            <person name="Wu M."/>
            <person name="Wu D."/>
            <person name="Thiagarajan M."/>
            <person name="Wortman J.R."/>
            <person name="Badger J.H."/>
            <person name="Ren Q."/>
            <person name="Amedeo P."/>
            <person name="Jones K.M."/>
            <person name="Tallon L.J."/>
            <person name="Delcher A.L."/>
            <person name="Salzberg S.L."/>
            <person name="Silva J.C."/>
            <person name="Haas B.J."/>
            <person name="Majoros W.H."/>
            <person name="Farzad M."/>
            <person name="Carlton J.M."/>
            <person name="Smith R.K. Jr."/>
            <person name="Garg J."/>
            <person name="Pearlman R.E."/>
            <person name="Karrer K.M."/>
            <person name="Sun L."/>
            <person name="Manning G."/>
            <person name="Elde N.C."/>
            <person name="Turkewitz A.P."/>
            <person name="Asai D.J."/>
            <person name="Wilkes D.E."/>
            <person name="Wang Y."/>
            <person name="Cai H."/>
            <person name="Collins K."/>
            <person name="Stewart B.A."/>
            <person name="Lee S.R."/>
            <person name="Wilamowska K."/>
            <person name="Weinberg Z."/>
            <person name="Ruzzo W.L."/>
            <person name="Wloga D."/>
            <person name="Gaertig J."/>
            <person name="Frankel J."/>
            <person name="Tsao C.-C."/>
            <person name="Gorovsky M.A."/>
            <person name="Keeling P.J."/>
            <person name="Waller R.F."/>
            <person name="Patron N.J."/>
            <person name="Cherry J.M."/>
            <person name="Stover N.A."/>
            <person name="Krieger C.J."/>
            <person name="del Toro C."/>
            <person name="Ryder H.F."/>
            <person name="Williamson S.C."/>
            <person name="Barbeau R.A."/>
            <person name="Hamilton E.P."/>
            <person name="Orias E."/>
        </authorList>
    </citation>
    <scope>NUCLEOTIDE SEQUENCE [LARGE SCALE GENOMIC DNA]</scope>
    <source>
        <strain evidence="3">SB210</strain>
    </source>
</reference>
<gene>
    <name evidence="2" type="ORF">TTHERM_00938940</name>
</gene>
<dbReference type="KEGG" id="tet:TTHERM_00938940"/>
<evidence type="ECO:0000313" key="3">
    <source>
        <dbReference type="Proteomes" id="UP000009168"/>
    </source>
</evidence>